<name>E0VVQ5_PEDHC</name>
<dbReference type="EMBL" id="DS235813">
    <property type="protein sequence ID" value="EEB17461.1"/>
    <property type="molecule type" value="Genomic_DNA"/>
</dbReference>
<dbReference type="VEuPathDB" id="VectorBase:PHUM466670"/>
<dbReference type="Proteomes" id="UP000009046">
    <property type="component" value="Unassembled WGS sequence"/>
</dbReference>
<reference evidence="1" key="1">
    <citation type="submission" date="2007-04" db="EMBL/GenBank/DDBJ databases">
        <title>Annotation of Pediculus humanus corporis strain USDA.</title>
        <authorList>
            <person name="Kirkness E."/>
            <person name="Hannick L."/>
            <person name="Hass B."/>
            <person name="Bruggner R."/>
            <person name="Lawson D."/>
            <person name="Bidwell S."/>
            <person name="Joardar V."/>
            <person name="Caler E."/>
            <person name="Walenz B."/>
            <person name="Inman J."/>
            <person name="Schobel S."/>
            <person name="Galinsky K."/>
            <person name="Amedeo P."/>
            <person name="Strausberg R."/>
        </authorList>
    </citation>
    <scope>NUCLEOTIDE SEQUENCE</scope>
    <source>
        <strain evidence="1">USDA</strain>
    </source>
</reference>
<protein>
    <submittedName>
        <fullName evidence="1 2">Uncharacterized protein</fullName>
    </submittedName>
</protein>
<reference evidence="1" key="2">
    <citation type="submission" date="2007-04" db="EMBL/GenBank/DDBJ databases">
        <title>The genome of the human body louse.</title>
        <authorList>
            <consortium name="The Human Body Louse Genome Consortium"/>
            <person name="Kirkness E."/>
            <person name="Walenz B."/>
            <person name="Hass B."/>
            <person name="Bruggner R."/>
            <person name="Strausberg R."/>
        </authorList>
    </citation>
    <scope>NUCLEOTIDE SEQUENCE</scope>
    <source>
        <strain evidence="1">USDA</strain>
    </source>
</reference>
<dbReference type="EMBL" id="AAZO01005671">
    <property type="status" value="NOT_ANNOTATED_CDS"/>
    <property type="molecule type" value="Genomic_DNA"/>
</dbReference>
<evidence type="ECO:0000313" key="1">
    <source>
        <dbReference type="EMBL" id="EEB17461.1"/>
    </source>
</evidence>
<dbReference type="InParanoid" id="E0VVQ5"/>
<sequence length="219" mass="25830">MTSTLPSYIKTSQPCEVSRQVQLNNIRAYFSAESIPLCQVTQPRRENIPTKDVISIVTPQFCVNDKIRYTRSSFKKQKTINQEDYNGVFDPMGEHENTLKLLSNRVQEIETDPNRKQLKQCKMAELKRKTFLRKISLQDNHLNYNQDYWLDLRKSKSFHTNRNGLVETDFDVFNEEEKNFQIKEEENKKKSDINLNGITNIGDFTQPLYDFNDFCEVKL</sequence>
<reference evidence="2" key="3">
    <citation type="submission" date="2021-02" db="UniProtKB">
        <authorList>
            <consortium name="EnsemblMetazoa"/>
        </authorList>
    </citation>
    <scope>IDENTIFICATION</scope>
    <source>
        <strain evidence="2">USDA</strain>
    </source>
</reference>
<dbReference type="KEGG" id="phu:Phum_PHUM466670"/>
<keyword evidence="3" id="KW-1185">Reference proteome</keyword>
<organism>
    <name type="scientific">Pediculus humanus subsp. corporis</name>
    <name type="common">Body louse</name>
    <dbReference type="NCBI Taxonomy" id="121224"/>
    <lineage>
        <taxon>Eukaryota</taxon>
        <taxon>Metazoa</taxon>
        <taxon>Ecdysozoa</taxon>
        <taxon>Arthropoda</taxon>
        <taxon>Hexapoda</taxon>
        <taxon>Insecta</taxon>
        <taxon>Pterygota</taxon>
        <taxon>Neoptera</taxon>
        <taxon>Paraneoptera</taxon>
        <taxon>Psocodea</taxon>
        <taxon>Troctomorpha</taxon>
        <taxon>Phthiraptera</taxon>
        <taxon>Anoplura</taxon>
        <taxon>Pediculidae</taxon>
        <taxon>Pediculus</taxon>
    </lineage>
</organism>
<dbReference type="EnsemblMetazoa" id="PHUM466670-RA">
    <property type="protein sequence ID" value="PHUM466670-PA"/>
    <property type="gene ID" value="PHUM466670"/>
</dbReference>
<dbReference type="CTD" id="8238699"/>
<proteinExistence type="predicted"/>
<accession>E0VVQ5</accession>
<gene>
    <name evidence="2" type="primary">8238699</name>
    <name evidence="1" type="ORF">Phum_PHUM466670</name>
</gene>
<evidence type="ECO:0000313" key="3">
    <source>
        <dbReference type="Proteomes" id="UP000009046"/>
    </source>
</evidence>
<dbReference type="GeneID" id="8238699"/>
<evidence type="ECO:0000313" key="2">
    <source>
        <dbReference type="EnsemblMetazoa" id="PHUM466670-PA"/>
    </source>
</evidence>
<dbReference type="HOGENOM" id="CLU_1262908_0_0_1"/>
<dbReference type="RefSeq" id="XP_002430199.1">
    <property type="nucleotide sequence ID" value="XM_002430154.1"/>
</dbReference>
<dbReference type="AlphaFoldDB" id="E0VVQ5"/>